<evidence type="ECO:0000256" key="2">
    <source>
        <dbReference type="ARBA" id="ARBA00022694"/>
    </source>
</evidence>
<feature type="binding site" evidence="3">
    <location>
        <position position="205"/>
    </location>
    <ligand>
        <name>ATP</name>
        <dbReference type="ChEBI" id="CHEBI:30616"/>
    </ligand>
</feature>
<sequence length="423" mass="47509">MRTVGLIVEYNPLHHGHVYHFQQSKHVTGAERVIAVMSGHFLQRGEPALVSKWARTEMALKMGVDLVIELPVAFAVQPAEWFAYGAVSALEATGITDAICFGSEHGSLDSLQQMASLLANEPEHFQHRLQQQLKAGIAYPAAYAAAAADCFTEQTLTSVDDPALGAAETAANAAWMAQPNNSLGLHYLIALQRLSSPIQPYTIQRQKADYHQQTITDTRIASATAIRKLLQQGNWSDARAYFPAFVWDILQREVREGRGLMEWERFYSPLMHLLHALPVEALSTFQEVSEGLEHRIKQQLPSYEGNTVQGFVEKLKTRRYTWTKIQRMLLRILLQHHKHALAPPLLAQGVPYLRILGFSRQGRDMLKEMKKTARVPVILQGGRESNAMLEMDIRASAVYAHAYPESQSAKTGYRDYFAPPLQE</sequence>
<dbReference type="RefSeq" id="WP_379927494.1">
    <property type="nucleotide sequence ID" value="NZ_JBHUMM010000001.1"/>
</dbReference>
<dbReference type="NCBIfam" id="NF010191">
    <property type="entry name" value="PRK13670.1"/>
    <property type="match status" value="1"/>
</dbReference>
<protein>
    <recommendedName>
        <fullName evidence="3">tRNA(Met) cytidine acetate ligase</fullName>
        <ecNumber evidence="3">6.3.4.-</ecNumber>
    </recommendedName>
</protein>
<keyword evidence="3" id="KW-0694">RNA-binding</keyword>
<feature type="binding site" evidence="3">
    <location>
        <position position="180"/>
    </location>
    <ligand>
        <name>ATP</name>
        <dbReference type="ChEBI" id="CHEBI:30616"/>
    </ligand>
</feature>
<dbReference type="Pfam" id="PF05636">
    <property type="entry name" value="HIGH_NTase1"/>
    <property type="match status" value="1"/>
</dbReference>
<proteinExistence type="inferred from homology"/>
<dbReference type="PANTHER" id="PTHR37825">
    <property type="entry name" value="TRNA(MET) CYTIDINE ACETATE LIGASE"/>
    <property type="match status" value="1"/>
</dbReference>
<evidence type="ECO:0000256" key="1">
    <source>
        <dbReference type="ARBA" id="ARBA00022598"/>
    </source>
</evidence>
<dbReference type="SUPFAM" id="SSF52374">
    <property type="entry name" value="Nucleotidylyl transferase"/>
    <property type="match status" value="1"/>
</dbReference>
<comment type="similarity">
    <text evidence="3">Belongs to the TmcAL family.</text>
</comment>
<keyword evidence="3" id="KW-0547">Nucleotide-binding</keyword>
<dbReference type="InterPro" id="IPR008513">
    <property type="entry name" value="tRNA(Met)_cyd_acetate_ligase"/>
</dbReference>
<evidence type="ECO:0000313" key="5">
    <source>
        <dbReference type="Proteomes" id="UP001597497"/>
    </source>
</evidence>
<dbReference type="InterPro" id="IPR014729">
    <property type="entry name" value="Rossmann-like_a/b/a_fold"/>
</dbReference>
<keyword evidence="5" id="KW-1185">Reference proteome</keyword>
<keyword evidence="3" id="KW-0067">ATP-binding</keyword>
<keyword evidence="1 3" id="KW-0436">Ligase</keyword>
<keyword evidence="3" id="KW-0963">Cytoplasm</keyword>
<dbReference type="EC" id="6.3.4.-" evidence="3"/>
<organism evidence="4 5">
    <name type="scientific">Marinicrinis sediminis</name>
    <dbReference type="NCBI Taxonomy" id="1652465"/>
    <lineage>
        <taxon>Bacteria</taxon>
        <taxon>Bacillati</taxon>
        <taxon>Bacillota</taxon>
        <taxon>Bacilli</taxon>
        <taxon>Bacillales</taxon>
        <taxon>Paenibacillaceae</taxon>
    </lineage>
</organism>
<comment type="subcellular location">
    <subcellularLocation>
        <location evidence="3">Cytoplasm</location>
    </subcellularLocation>
</comment>
<gene>
    <name evidence="3" type="primary">tmcAL</name>
    <name evidence="4" type="ORF">ACFSUC_00875</name>
</gene>
<dbReference type="PANTHER" id="PTHR37825:SF1">
    <property type="entry name" value="TRNA(MET) CYTIDINE ACETATE LIGASE"/>
    <property type="match status" value="1"/>
</dbReference>
<dbReference type="EMBL" id="JBHUMM010000001">
    <property type="protein sequence ID" value="MFD2670155.1"/>
    <property type="molecule type" value="Genomic_DNA"/>
</dbReference>
<comment type="catalytic activity">
    <reaction evidence="3">
        <text>cytidine(34) in elongator tRNA(Met) + acetate + ATP = N(4)-acetylcytidine(34) in elongator tRNA(Met) + AMP + diphosphate</text>
        <dbReference type="Rhea" id="RHEA:58144"/>
        <dbReference type="Rhea" id="RHEA-COMP:10693"/>
        <dbReference type="Rhea" id="RHEA-COMP:10694"/>
        <dbReference type="ChEBI" id="CHEBI:30089"/>
        <dbReference type="ChEBI" id="CHEBI:30616"/>
        <dbReference type="ChEBI" id="CHEBI:33019"/>
        <dbReference type="ChEBI" id="CHEBI:74900"/>
        <dbReference type="ChEBI" id="CHEBI:82748"/>
        <dbReference type="ChEBI" id="CHEBI:456215"/>
    </reaction>
</comment>
<accession>A0ABW5R6H9</accession>
<keyword evidence="2 3" id="KW-0819">tRNA processing</keyword>
<evidence type="ECO:0000313" key="4">
    <source>
        <dbReference type="EMBL" id="MFD2670155.1"/>
    </source>
</evidence>
<comment type="caution">
    <text evidence="4">The sequence shown here is derived from an EMBL/GenBank/DDBJ whole genome shotgun (WGS) entry which is preliminary data.</text>
</comment>
<comment type="caution">
    <text evidence="3">Lacks conserved residue(s) required for the propagation of feature annotation.</text>
</comment>
<evidence type="ECO:0000256" key="3">
    <source>
        <dbReference type="HAMAP-Rule" id="MF_01539"/>
    </source>
</evidence>
<dbReference type="Gene3D" id="3.40.50.620">
    <property type="entry name" value="HUPs"/>
    <property type="match status" value="1"/>
</dbReference>
<dbReference type="Proteomes" id="UP001597497">
    <property type="component" value="Unassembled WGS sequence"/>
</dbReference>
<feature type="binding site" evidence="3">
    <location>
        <begin position="7"/>
        <end position="20"/>
    </location>
    <ligand>
        <name>ATP</name>
        <dbReference type="ChEBI" id="CHEBI:30616"/>
    </ligand>
</feature>
<keyword evidence="3" id="KW-0820">tRNA-binding</keyword>
<dbReference type="HAMAP" id="MF_01539">
    <property type="entry name" value="TmcAL"/>
    <property type="match status" value="1"/>
</dbReference>
<feature type="binding site" evidence="3">
    <location>
        <position position="102"/>
    </location>
    <ligand>
        <name>ATP</name>
        <dbReference type="ChEBI" id="CHEBI:30616"/>
    </ligand>
</feature>
<name>A0ABW5R6H9_9BACL</name>
<comment type="function">
    <text evidence="3">Catalyzes the formation of N(4)-acetylcytidine (ac(4)C) at the wobble position of elongator tRNA(Met), using acetate and ATP as substrates. First activates an acetate ion to form acetyladenylate (Ac-AMP) and then transfers the acetyl group to tRNA to form ac(4)C34.</text>
</comment>
<reference evidence="5" key="1">
    <citation type="journal article" date="2019" name="Int. J. Syst. Evol. Microbiol.">
        <title>The Global Catalogue of Microorganisms (GCM) 10K type strain sequencing project: providing services to taxonomists for standard genome sequencing and annotation.</title>
        <authorList>
            <consortium name="The Broad Institute Genomics Platform"/>
            <consortium name="The Broad Institute Genome Sequencing Center for Infectious Disease"/>
            <person name="Wu L."/>
            <person name="Ma J."/>
        </authorList>
    </citation>
    <scope>NUCLEOTIDE SEQUENCE [LARGE SCALE GENOMIC DNA]</scope>
    <source>
        <strain evidence="5">KCTC 33676</strain>
    </source>
</reference>